<keyword evidence="3" id="KW-1185">Reference proteome</keyword>
<dbReference type="PROSITE" id="PS51257">
    <property type="entry name" value="PROKAR_LIPOPROTEIN"/>
    <property type="match status" value="1"/>
</dbReference>
<evidence type="ECO:0000313" key="3">
    <source>
        <dbReference type="Proteomes" id="UP001269081"/>
    </source>
</evidence>
<feature type="chain" id="PRO_5045646158" evidence="1">
    <location>
        <begin position="21"/>
        <end position="187"/>
    </location>
</feature>
<dbReference type="EMBL" id="JAVDWQ010000019">
    <property type="protein sequence ID" value="MDR7212215.1"/>
    <property type="molecule type" value="Genomic_DNA"/>
</dbReference>
<dbReference type="Pfam" id="PF19765">
    <property type="entry name" value="DUF6252"/>
    <property type="match status" value="1"/>
</dbReference>
<proteinExistence type="predicted"/>
<keyword evidence="2" id="KW-0449">Lipoprotein</keyword>
<gene>
    <name evidence="2" type="ORF">J2W48_004172</name>
</gene>
<name>A0ABU1YF00_9FLAO</name>
<accession>A0ABU1YF00</accession>
<dbReference type="Proteomes" id="UP001269081">
    <property type="component" value="Unassembled WGS sequence"/>
</dbReference>
<feature type="signal peptide" evidence="1">
    <location>
        <begin position="1"/>
        <end position="20"/>
    </location>
</feature>
<keyword evidence="1" id="KW-0732">Signal</keyword>
<reference evidence="2 3" key="1">
    <citation type="submission" date="2023-07" db="EMBL/GenBank/DDBJ databases">
        <title>Sorghum-associated microbial communities from plants grown in Nebraska, USA.</title>
        <authorList>
            <person name="Schachtman D."/>
        </authorList>
    </citation>
    <scope>NUCLEOTIDE SEQUENCE [LARGE SCALE GENOMIC DNA]</scope>
    <source>
        <strain evidence="2 3">4129</strain>
    </source>
</reference>
<dbReference type="InterPro" id="IPR046219">
    <property type="entry name" value="DUF6252"/>
</dbReference>
<sequence>MKKYLSIGLVILSILFTACNNDDDDKNSNKNNSVSATINDKDWKSTKINSVTFTWTAGSGQRFEINIQDDSQMLMLACESELITSDAMPLREYNFYEDPTGDEVSDALFINTYLLPGGSSLTEHMPKSGKIIITAMDANKKTVSGTFSFKSEKEANNSKIKEGTPNVFDVTNGVFKNLQYKVIKVIE</sequence>
<comment type="caution">
    <text evidence="2">The sequence shown here is derived from an EMBL/GenBank/DDBJ whole genome shotgun (WGS) entry which is preliminary data.</text>
</comment>
<evidence type="ECO:0000313" key="2">
    <source>
        <dbReference type="EMBL" id="MDR7212215.1"/>
    </source>
</evidence>
<protein>
    <submittedName>
        <fullName evidence="2">Major membrane immunogen (Membrane-anchored lipoprotein)</fullName>
    </submittedName>
</protein>
<organism evidence="2 3">
    <name type="scientific">Flavobacterium piscis</name>
    <dbReference type="NCBI Taxonomy" id="1114874"/>
    <lineage>
        <taxon>Bacteria</taxon>
        <taxon>Pseudomonadati</taxon>
        <taxon>Bacteroidota</taxon>
        <taxon>Flavobacteriia</taxon>
        <taxon>Flavobacteriales</taxon>
        <taxon>Flavobacteriaceae</taxon>
        <taxon>Flavobacterium</taxon>
    </lineage>
</organism>
<evidence type="ECO:0000256" key="1">
    <source>
        <dbReference type="SAM" id="SignalP"/>
    </source>
</evidence>
<dbReference type="RefSeq" id="WP_310283687.1">
    <property type="nucleotide sequence ID" value="NZ_JAVDWQ010000019.1"/>
</dbReference>